<sequence>MTRLAWVDRAKGIAILLVVLHHVIQFSADQQWASHQVLYYNSMLQTFRMPLFFAMSGLFFSQAAGQSWRWLSTNRVLPFAYLYVVWAVIWNLCFSLTPVEGIGLGLRYFSAHFLDPGTGPWYILALTVYFIAAKVLSPLPAWAQLSVVAAVSVPVAVHLVKLPWAWEYICMYCLAFFAGMHGRRLLLRLAEKATWATVIVAATLWGIATFGVYVLAWPFGRYLFIPLCAVGIALGVSLAAVSTGAGVLSWFGRRTLPIYFLHQPMIAAVYSVGIIRTLPATPWVTAVILLTTLSLVVTASIAIWRVGRVVPGIFVAPWHGAGQVTMSRVISRTATGSR</sequence>
<evidence type="ECO:0000259" key="2">
    <source>
        <dbReference type="Pfam" id="PF01757"/>
    </source>
</evidence>
<feature type="transmembrane region" description="Helical" evidence="1">
    <location>
        <begin position="12"/>
        <end position="28"/>
    </location>
</feature>
<dbReference type="InterPro" id="IPR002656">
    <property type="entry name" value="Acyl_transf_3_dom"/>
</dbReference>
<keyword evidence="3" id="KW-0808">Transferase</keyword>
<dbReference type="PANTHER" id="PTHR37312">
    <property type="entry name" value="MEMBRANE-BOUND ACYLTRANSFERASE YKRP-RELATED"/>
    <property type="match status" value="1"/>
</dbReference>
<reference evidence="4" key="1">
    <citation type="submission" date="2023-07" db="EMBL/GenBank/DDBJ databases">
        <authorList>
            <person name="Deng Y."/>
            <person name="Zhang Y.-Q."/>
        </authorList>
    </citation>
    <scope>NUCLEOTIDE SEQUENCE [LARGE SCALE GENOMIC DNA]</scope>
    <source>
        <strain evidence="4">CPCC 205710</strain>
    </source>
</reference>
<name>A0ABT2MLT3_9MYCO</name>
<dbReference type="EMBL" id="JAODWD010000007">
    <property type="protein sequence ID" value="MCT7661921.1"/>
    <property type="molecule type" value="Genomic_DNA"/>
</dbReference>
<feature type="domain" description="Acyltransferase 3" evidence="2">
    <location>
        <begin position="5"/>
        <end position="299"/>
    </location>
</feature>
<dbReference type="GO" id="GO:0016746">
    <property type="term" value="F:acyltransferase activity"/>
    <property type="evidence" value="ECO:0007669"/>
    <property type="project" value="UniProtKB-KW"/>
</dbReference>
<dbReference type="RefSeq" id="WP_260995991.1">
    <property type="nucleotide sequence ID" value="NZ_JAODWD010000007.1"/>
</dbReference>
<gene>
    <name evidence="3" type="ORF">N4S67_26340</name>
</gene>
<feature type="transmembrane region" description="Helical" evidence="1">
    <location>
        <begin position="258"/>
        <end position="277"/>
    </location>
</feature>
<comment type="caution">
    <text evidence="3">The sequence shown here is derived from an EMBL/GenBank/DDBJ whole genome shotgun (WGS) entry which is preliminary data.</text>
</comment>
<dbReference type="Proteomes" id="UP001206639">
    <property type="component" value="Unassembled WGS sequence"/>
</dbReference>
<protein>
    <submittedName>
        <fullName evidence="3">Acyltransferase family protein</fullName>
    </submittedName>
</protein>
<feature type="transmembrane region" description="Helical" evidence="1">
    <location>
        <begin position="165"/>
        <end position="182"/>
    </location>
</feature>
<evidence type="ECO:0000313" key="4">
    <source>
        <dbReference type="Proteomes" id="UP001206639"/>
    </source>
</evidence>
<proteinExistence type="predicted"/>
<dbReference type="Pfam" id="PF01757">
    <property type="entry name" value="Acyl_transf_3"/>
    <property type="match status" value="1"/>
</dbReference>
<feature type="transmembrane region" description="Helical" evidence="1">
    <location>
        <begin position="283"/>
        <end position="304"/>
    </location>
</feature>
<organism evidence="3 4">
    <name type="scientific">Mycobacterium deserti</name>
    <dbReference type="NCBI Taxonomy" id="2978347"/>
    <lineage>
        <taxon>Bacteria</taxon>
        <taxon>Bacillati</taxon>
        <taxon>Actinomycetota</taxon>
        <taxon>Actinomycetes</taxon>
        <taxon>Mycobacteriales</taxon>
        <taxon>Mycobacteriaceae</taxon>
        <taxon>Mycobacterium</taxon>
    </lineage>
</organism>
<accession>A0ABT2MLT3</accession>
<feature type="transmembrane region" description="Helical" evidence="1">
    <location>
        <begin position="222"/>
        <end position="251"/>
    </location>
</feature>
<keyword evidence="4" id="KW-1185">Reference proteome</keyword>
<feature type="transmembrane region" description="Helical" evidence="1">
    <location>
        <begin position="119"/>
        <end position="136"/>
    </location>
</feature>
<feature type="transmembrane region" description="Helical" evidence="1">
    <location>
        <begin position="48"/>
        <end position="68"/>
    </location>
</feature>
<keyword evidence="1" id="KW-1133">Transmembrane helix</keyword>
<keyword evidence="1" id="KW-0812">Transmembrane</keyword>
<evidence type="ECO:0000313" key="3">
    <source>
        <dbReference type="EMBL" id="MCT7661921.1"/>
    </source>
</evidence>
<dbReference type="PANTHER" id="PTHR37312:SF1">
    <property type="entry name" value="MEMBRANE-BOUND ACYLTRANSFERASE YKRP-RELATED"/>
    <property type="match status" value="1"/>
</dbReference>
<keyword evidence="3" id="KW-0012">Acyltransferase</keyword>
<feature type="transmembrane region" description="Helical" evidence="1">
    <location>
        <begin position="194"/>
        <end position="216"/>
    </location>
</feature>
<feature type="transmembrane region" description="Helical" evidence="1">
    <location>
        <begin position="80"/>
        <end position="99"/>
    </location>
</feature>
<keyword evidence="1" id="KW-0472">Membrane</keyword>
<evidence type="ECO:0000256" key="1">
    <source>
        <dbReference type="SAM" id="Phobius"/>
    </source>
</evidence>
<dbReference type="InterPro" id="IPR052734">
    <property type="entry name" value="Nod_factor_acetyltransferase"/>
</dbReference>